<dbReference type="Proteomes" id="UP000702544">
    <property type="component" value="Unassembled WGS sequence"/>
</dbReference>
<dbReference type="Gene3D" id="3.40.50.720">
    <property type="entry name" value="NAD(P)-binding Rossmann-like Domain"/>
    <property type="match status" value="1"/>
</dbReference>
<feature type="domain" description="Ketoreductase" evidence="3">
    <location>
        <begin position="15"/>
        <end position="199"/>
    </location>
</feature>
<evidence type="ECO:0000313" key="4">
    <source>
        <dbReference type="EMBL" id="NIR74420.1"/>
    </source>
</evidence>
<dbReference type="PANTHER" id="PTHR43477:SF1">
    <property type="entry name" value="DIHYDROANTICAPSIN 7-DEHYDROGENASE"/>
    <property type="match status" value="1"/>
</dbReference>
<proteinExistence type="inferred from homology"/>
<dbReference type="SMART" id="SM00822">
    <property type="entry name" value="PKS_KR"/>
    <property type="match status" value="1"/>
</dbReference>
<dbReference type="Pfam" id="PF13561">
    <property type="entry name" value="adh_short_C2"/>
    <property type="match status" value="1"/>
</dbReference>
<name>A0AAE4Z5X6_9BACT</name>
<dbReference type="SUPFAM" id="SSF51735">
    <property type="entry name" value="NAD(P)-binding Rossmann-fold domains"/>
    <property type="match status" value="1"/>
</dbReference>
<organism evidence="4 5">
    <name type="scientific">Candidatus Kutchimonas denitrificans</name>
    <dbReference type="NCBI Taxonomy" id="3056748"/>
    <lineage>
        <taxon>Bacteria</taxon>
        <taxon>Pseudomonadati</taxon>
        <taxon>Gemmatimonadota</taxon>
        <taxon>Gemmatimonadia</taxon>
        <taxon>Candidatus Palauibacterales</taxon>
        <taxon>Candidatus Palauibacteraceae</taxon>
        <taxon>Candidatus Kutchimonas</taxon>
    </lineage>
</organism>
<comment type="caution">
    <text evidence="4">The sequence shown here is derived from an EMBL/GenBank/DDBJ whole genome shotgun (WGS) entry which is preliminary data.</text>
</comment>
<dbReference type="InterPro" id="IPR057326">
    <property type="entry name" value="KR_dom"/>
</dbReference>
<accession>A0AAE4Z5X6</accession>
<dbReference type="CDD" id="cd05233">
    <property type="entry name" value="SDR_c"/>
    <property type="match status" value="1"/>
</dbReference>
<keyword evidence="2" id="KW-0560">Oxidoreductase</keyword>
<evidence type="ECO:0000259" key="3">
    <source>
        <dbReference type="SMART" id="SM00822"/>
    </source>
</evidence>
<comment type="similarity">
    <text evidence="1">Belongs to the short-chain dehydrogenases/reductases (SDR) family.</text>
</comment>
<dbReference type="PRINTS" id="PR00081">
    <property type="entry name" value="GDHRDH"/>
</dbReference>
<dbReference type="InterPro" id="IPR051122">
    <property type="entry name" value="SDR_DHRS6-like"/>
</dbReference>
<reference evidence="4 5" key="1">
    <citation type="submission" date="2020-01" db="EMBL/GenBank/DDBJ databases">
        <title>Genomes assembled from Gulf of Kutch pelagic sediment metagenomes.</title>
        <authorList>
            <person name="Chandrashekar M."/>
            <person name="Mahajan M.S."/>
            <person name="Dave K.J."/>
            <person name="Vatsa P."/>
            <person name="Nathani N.M."/>
        </authorList>
    </citation>
    <scope>NUCLEOTIDE SEQUENCE [LARGE SCALE GENOMIC DNA]</scope>
    <source>
        <strain evidence="4">KS3-K002</strain>
    </source>
</reference>
<dbReference type="AlphaFoldDB" id="A0AAE4Z5X6"/>
<dbReference type="InterPro" id="IPR036291">
    <property type="entry name" value="NAD(P)-bd_dom_sf"/>
</dbReference>
<gene>
    <name evidence="4" type="ORF">GWO12_04830</name>
</gene>
<evidence type="ECO:0000256" key="2">
    <source>
        <dbReference type="ARBA" id="ARBA00023002"/>
    </source>
</evidence>
<evidence type="ECO:0000256" key="1">
    <source>
        <dbReference type="ARBA" id="ARBA00006484"/>
    </source>
</evidence>
<dbReference type="GO" id="GO:0016491">
    <property type="term" value="F:oxidoreductase activity"/>
    <property type="evidence" value="ECO:0007669"/>
    <property type="project" value="UniProtKB-KW"/>
</dbReference>
<dbReference type="InterPro" id="IPR002347">
    <property type="entry name" value="SDR_fam"/>
</dbReference>
<dbReference type="EMBL" id="JAACAK010000041">
    <property type="protein sequence ID" value="NIR74420.1"/>
    <property type="molecule type" value="Genomic_DNA"/>
</dbReference>
<evidence type="ECO:0000313" key="5">
    <source>
        <dbReference type="Proteomes" id="UP000702544"/>
    </source>
</evidence>
<protein>
    <submittedName>
        <fullName evidence="4">SDR family oxidoreductase</fullName>
    </submittedName>
</protein>
<dbReference type="FunFam" id="3.40.50.720:FF:000084">
    <property type="entry name" value="Short-chain dehydrogenase reductase"/>
    <property type="match status" value="1"/>
</dbReference>
<sequence>MTIDRNGGKSGSGGRVYVILGASGGIGSETARLLSGQGARLVVAAPPSERLDDLAAELDARPFTLDARSLDEVDTCVGEALDAYGQIDGIVNCVGSILLKPAHLTGDDEWDGTLALNLTTAFAAVRAGAKRMRKSGGSIVLVSSAAASVGLANHEAIAAAKAGVIGLARAAAATYASSGLRVNAVAPGMVRTLATAEITANEVAERASIAMHAAGRLGQPSDIAAAIAWLLSPAADWVTGQVLGVDGGLSAVRPRVRM</sequence>
<dbReference type="PANTHER" id="PTHR43477">
    <property type="entry name" value="DIHYDROANTICAPSIN 7-DEHYDROGENASE"/>
    <property type="match status" value="1"/>
</dbReference>